<gene>
    <name evidence="2" type="ordered locus">Vdis_0108</name>
</gene>
<protein>
    <submittedName>
        <fullName evidence="2">Uncharacterized protein</fullName>
    </submittedName>
</protein>
<dbReference type="EMBL" id="CP002100">
    <property type="protein sequence ID" value="ADN49521.1"/>
    <property type="molecule type" value="Genomic_DNA"/>
</dbReference>
<evidence type="ECO:0000313" key="3">
    <source>
        <dbReference type="Proteomes" id="UP000006681"/>
    </source>
</evidence>
<reference evidence="3" key="2">
    <citation type="journal article" date="2010" name="Stand. Genomic Sci.">
        <title>Complete genome sequence of Vulcanisaeta distributa type strain (IC-017T).</title>
        <authorList>
            <person name="Mavromatis K."/>
            <person name="Sikorski J."/>
            <person name="Pabst E."/>
            <person name="Teshima H."/>
            <person name="Lapidus A."/>
            <person name="Lucas S."/>
            <person name="Nolan M."/>
            <person name="Glavina Del Rio T."/>
            <person name="Cheng J."/>
            <person name="Bruce D."/>
            <person name="Goodwin L."/>
            <person name="Pitluck S."/>
            <person name="Liolios K."/>
            <person name="Ivanova N."/>
            <person name="Mikhailova N."/>
            <person name="Pati A."/>
            <person name="Chen A."/>
            <person name="Palaniappan K."/>
            <person name="Land M."/>
            <person name="Hauser L."/>
            <person name="Chang Y."/>
            <person name="Jeffries C."/>
            <person name="Rohde M."/>
            <person name="Spring S."/>
            <person name="Goker M."/>
            <person name="Wirth R."/>
            <person name="Woyke T."/>
            <person name="Bristow J."/>
            <person name="Eisen J."/>
            <person name="Markowitz V."/>
            <person name="Hugenholtz P."/>
            <person name="Klenk H."/>
            <person name="Kyrpides N."/>
        </authorList>
    </citation>
    <scope>NUCLEOTIDE SEQUENCE [LARGE SCALE GENOMIC DNA]</scope>
    <source>
        <strain evidence="3">DSM 14429 / JCM 11212 / NBRC 100878 / IC-017</strain>
    </source>
</reference>
<organism evidence="2 3">
    <name type="scientific">Vulcanisaeta distributa (strain DSM 14429 / JCM 11212 / NBRC 100878 / IC-017)</name>
    <dbReference type="NCBI Taxonomy" id="572478"/>
    <lineage>
        <taxon>Archaea</taxon>
        <taxon>Thermoproteota</taxon>
        <taxon>Thermoprotei</taxon>
        <taxon>Thermoproteales</taxon>
        <taxon>Thermoproteaceae</taxon>
        <taxon>Vulcanisaeta</taxon>
    </lineage>
</organism>
<keyword evidence="3" id="KW-1185">Reference proteome</keyword>
<dbReference type="KEGG" id="vdi:Vdis_0108"/>
<reference evidence="2 3" key="1">
    <citation type="journal article" date="2010" name="Stand. Genomic Sci.">
        <title>Complete genome sequence of Vulcanisaeta distributa type strain (IC-017).</title>
        <authorList>
            <person name="Mavromatis K."/>
            <person name="Sikorski J."/>
            <person name="Pabst E."/>
            <person name="Teshima H."/>
            <person name="Lapidus A."/>
            <person name="Lucas S."/>
            <person name="Nolan M."/>
            <person name="Glavina Del Rio T."/>
            <person name="Cheng J.F."/>
            <person name="Bruce D."/>
            <person name="Goodwin L."/>
            <person name="Pitluck S."/>
            <person name="Liolios K."/>
            <person name="Ivanova N."/>
            <person name="Mikhailova N."/>
            <person name="Pati A."/>
            <person name="Chen A."/>
            <person name="Palaniappan K."/>
            <person name="Land M."/>
            <person name="Hauser L."/>
            <person name="Chang Y.J."/>
            <person name="Jeffries C.D."/>
            <person name="Rohde M."/>
            <person name="Spring S."/>
            <person name="Goker M."/>
            <person name="Wirth R."/>
            <person name="Woyke T."/>
            <person name="Bristow J."/>
            <person name="Eisen J.A."/>
            <person name="Markowitz V."/>
            <person name="Hugenholtz P."/>
            <person name="Klenk H.P."/>
            <person name="Kyrpides N.C."/>
        </authorList>
    </citation>
    <scope>NUCLEOTIDE SEQUENCE [LARGE SCALE GENOMIC DNA]</scope>
    <source>
        <strain evidence="3">DSM 14429 / JCM 11212 / NBRC 100878 / IC-017</strain>
    </source>
</reference>
<name>E1QSC8_VULDI</name>
<keyword evidence="1" id="KW-0812">Transmembrane</keyword>
<accession>E1QSC8</accession>
<evidence type="ECO:0000313" key="2">
    <source>
        <dbReference type="EMBL" id="ADN49521.1"/>
    </source>
</evidence>
<dbReference type="AlphaFoldDB" id="E1QSC8"/>
<evidence type="ECO:0000256" key="1">
    <source>
        <dbReference type="SAM" id="Phobius"/>
    </source>
</evidence>
<dbReference type="HOGENOM" id="CLU_935746_0_0_2"/>
<sequence length="297" mass="32454">MGFGLISSFVTVYGNGSHMSLIDLVMISLVKAAFIIVGIVILILAMWLSYDGNVWHAIISDFGVFLLIMGFVMLFTPGSSYVTPAGPIVGSGGTLMAIGLQEYFRAVSTSPDLRIEIVQDKPILNTFPDLCGTNRPAQQNAVGYLRLRVRNIGRGAAKNCVAQVRASLSGSAGCSLSPDYNDWVDLVWAGNRDRVDINPNDVRIFNLIVMPLDNGSKPFYANNLNMATVCGGSPPYAWFARPDVFLLGCLNRVQDCLTKCTYEVEVQVTCENARAEPVRLRLTIGDDWKSTSIQEVK</sequence>
<keyword evidence="1" id="KW-1133">Transmembrane helix</keyword>
<proteinExistence type="predicted"/>
<keyword evidence="1" id="KW-0472">Membrane</keyword>
<dbReference type="STRING" id="572478.Vdis_0108"/>
<feature type="transmembrane region" description="Helical" evidence="1">
    <location>
        <begin position="54"/>
        <end position="75"/>
    </location>
</feature>
<dbReference type="Proteomes" id="UP000006681">
    <property type="component" value="Chromosome"/>
</dbReference>
<feature type="transmembrane region" description="Helical" evidence="1">
    <location>
        <begin position="21"/>
        <end position="48"/>
    </location>
</feature>